<gene>
    <name evidence="1" type="ORF">CYY_001019</name>
</gene>
<proteinExistence type="predicted"/>
<dbReference type="EMBL" id="AJWJ01000022">
    <property type="protein sequence ID" value="KAF2077702.1"/>
    <property type="molecule type" value="Genomic_DNA"/>
</dbReference>
<protein>
    <submittedName>
        <fullName evidence="1">Uncharacterized protein</fullName>
    </submittedName>
</protein>
<organism evidence="1 2">
    <name type="scientific">Polysphondylium violaceum</name>
    <dbReference type="NCBI Taxonomy" id="133409"/>
    <lineage>
        <taxon>Eukaryota</taxon>
        <taxon>Amoebozoa</taxon>
        <taxon>Evosea</taxon>
        <taxon>Eumycetozoa</taxon>
        <taxon>Dictyostelia</taxon>
        <taxon>Dictyosteliales</taxon>
        <taxon>Dictyosteliaceae</taxon>
        <taxon>Polysphondylium</taxon>
    </lineage>
</organism>
<evidence type="ECO:0000313" key="1">
    <source>
        <dbReference type="EMBL" id="KAF2077702.1"/>
    </source>
</evidence>
<comment type="caution">
    <text evidence="1">The sequence shown here is derived from an EMBL/GenBank/DDBJ whole genome shotgun (WGS) entry which is preliminary data.</text>
</comment>
<dbReference type="Proteomes" id="UP000695562">
    <property type="component" value="Unassembled WGS sequence"/>
</dbReference>
<dbReference type="AlphaFoldDB" id="A0A8J4V8D2"/>
<sequence length="277" mass="31327">MTSPTLTETSFIITDEDDDIPLQQQQEQLQEELDIPATQPISELDRENIYEFLSIDDPFKSNLIYNGSSGISDGSSTTTAITNKSTETIETIETIDTLAKTSIQIQNILYQANNNNNNNDITGPFNLISNSRFNSDLFSNHEKNKILGNNHIILSTESVSDRKLQQCLLNIPKDDFAKVQENIKGLSDTINSLDSFLAKDFEPALKNQKLSNNRMFNSSNNNNNSISELTKTTSNLNNFFFNSQRSSSDLLEYQYSQTDYLGMVQQEEEEMANQQDK</sequence>
<name>A0A8J4V8D2_9MYCE</name>
<reference evidence="1" key="1">
    <citation type="submission" date="2020-01" db="EMBL/GenBank/DDBJ databases">
        <title>Development of genomics and gene disruption for Polysphondylium violaceum indicates a role for the polyketide synthase stlB in stalk morphogenesis.</title>
        <authorList>
            <person name="Narita B."/>
            <person name="Kawabe Y."/>
            <person name="Kin K."/>
            <person name="Saito T."/>
            <person name="Gibbs R."/>
            <person name="Kuspa A."/>
            <person name="Muzny D."/>
            <person name="Queller D."/>
            <person name="Richards S."/>
            <person name="Strassman J."/>
            <person name="Sucgang R."/>
            <person name="Worley K."/>
            <person name="Schaap P."/>
        </authorList>
    </citation>
    <scope>NUCLEOTIDE SEQUENCE</scope>
    <source>
        <strain evidence="1">QSvi11</strain>
    </source>
</reference>
<evidence type="ECO:0000313" key="2">
    <source>
        <dbReference type="Proteomes" id="UP000695562"/>
    </source>
</evidence>
<accession>A0A8J4V8D2</accession>
<keyword evidence="2" id="KW-1185">Reference proteome</keyword>